<dbReference type="PRINTS" id="PR00099">
    <property type="entry name" value="CPSGATASE"/>
</dbReference>
<proteinExistence type="predicted"/>
<evidence type="ECO:0000256" key="4">
    <source>
        <dbReference type="ARBA" id="ARBA00020654"/>
    </source>
</evidence>
<evidence type="ECO:0000313" key="9">
    <source>
        <dbReference type="EMBL" id="ART65391.1"/>
    </source>
</evidence>
<dbReference type="CDD" id="cd01743">
    <property type="entry name" value="GATase1_Anthranilate_Synthase"/>
    <property type="match status" value="1"/>
</dbReference>
<dbReference type="PRINTS" id="PR00097">
    <property type="entry name" value="ANTSNTHASEII"/>
</dbReference>
<dbReference type="InterPro" id="IPR050472">
    <property type="entry name" value="Anth_synth/Amidotransfase"/>
</dbReference>
<evidence type="ECO:0000256" key="1">
    <source>
        <dbReference type="ARBA" id="ARBA00004873"/>
    </source>
</evidence>
<keyword evidence="5" id="KW-0028">Amino-acid biosynthesis</keyword>
<protein>
    <recommendedName>
        <fullName evidence="4">Anthranilate synthase component 2</fullName>
        <ecNumber evidence="3">4.1.3.27</ecNumber>
    </recommendedName>
    <alternativeName>
        <fullName evidence="7">Anthranilate synthase, glutamine amidotransferase component</fullName>
    </alternativeName>
</protein>
<keyword evidence="5" id="KW-0057">Aromatic amino acid biosynthesis</keyword>
<dbReference type="FunFam" id="3.40.50.880:FF:000003">
    <property type="entry name" value="Anthranilate synthase component II"/>
    <property type="match status" value="1"/>
</dbReference>
<keyword evidence="5" id="KW-0822">Tryptophan biosynthesis</keyword>
<evidence type="ECO:0000256" key="3">
    <source>
        <dbReference type="ARBA" id="ARBA00012266"/>
    </source>
</evidence>
<dbReference type="SUPFAM" id="SSF52317">
    <property type="entry name" value="Class I glutamine amidotransferase-like"/>
    <property type="match status" value="1"/>
</dbReference>
<accession>A0A3G1I8X7</accession>
<comment type="subunit">
    <text evidence="2">Tetramer of two components I and two components II.</text>
</comment>
<comment type="pathway">
    <text evidence="1">Amino-acid biosynthesis; L-tryptophan biosynthesis; L-tryptophan from chorismate: step 1/5.</text>
</comment>
<keyword evidence="9" id="KW-0934">Plastid</keyword>
<keyword evidence="9" id="KW-0150">Chloroplast</keyword>
<dbReference type="InterPro" id="IPR006221">
    <property type="entry name" value="TrpG/PapA_dom"/>
</dbReference>
<dbReference type="NCBIfam" id="TIGR00566">
    <property type="entry name" value="trpG_papA"/>
    <property type="match status" value="1"/>
</dbReference>
<organism evidence="9">
    <name type="scientific">Sheathia arcuata</name>
    <dbReference type="NCBI Taxonomy" id="340433"/>
    <lineage>
        <taxon>Eukaryota</taxon>
        <taxon>Rhodophyta</taxon>
        <taxon>Florideophyceae</taxon>
        <taxon>Nemaliophycidae</taxon>
        <taxon>Batrachospermales</taxon>
        <taxon>Batrachospermaceae</taxon>
        <taxon>Sheathia</taxon>
    </lineage>
</organism>
<evidence type="ECO:0000256" key="2">
    <source>
        <dbReference type="ARBA" id="ARBA00011743"/>
    </source>
</evidence>
<evidence type="ECO:0000256" key="7">
    <source>
        <dbReference type="ARBA" id="ARBA00082672"/>
    </source>
</evidence>
<evidence type="ECO:0000256" key="5">
    <source>
        <dbReference type="ARBA" id="ARBA00022822"/>
    </source>
</evidence>
<reference evidence="9" key="1">
    <citation type="journal article" date="2017" name="Sci. Rep.">
        <title>Origin and evolutionary history of freshwater Rhodophyta: further insights based on phylogenomic evidence.</title>
        <authorList>
            <person name="Nan F."/>
            <person name="Feng J."/>
            <person name="Lv J."/>
            <person name="Liu Q."/>
            <person name="Fang K."/>
            <person name="Gong C."/>
            <person name="Xie S."/>
        </authorList>
    </citation>
    <scope>NUCLEOTIDE SEQUENCE</scope>
</reference>
<dbReference type="GO" id="GO:0004049">
    <property type="term" value="F:anthranilate synthase activity"/>
    <property type="evidence" value="ECO:0007669"/>
    <property type="project" value="UniProtKB-EC"/>
</dbReference>
<name>A0A3G1I8X7_9FLOR</name>
<evidence type="ECO:0000259" key="8">
    <source>
        <dbReference type="Pfam" id="PF00117"/>
    </source>
</evidence>
<dbReference type="InterPro" id="IPR029062">
    <property type="entry name" value="Class_I_gatase-like"/>
</dbReference>
<dbReference type="AlphaFoldDB" id="A0A3G1I8X7"/>
<gene>
    <name evidence="9" type="primary">trpG</name>
</gene>
<feature type="domain" description="Glutamine amidotransferase" evidence="8">
    <location>
        <begin position="4"/>
        <end position="187"/>
    </location>
</feature>
<dbReference type="PRINTS" id="PR00096">
    <property type="entry name" value="GATASE"/>
</dbReference>
<geneLocation type="chloroplast" evidence="9"/>
<dbReference type="InterPro" id="IPR017926">
    <property type="entry name" value="GATASE"/>
</dbReference>
<dbReference type="GO" id="GO:0005829">
    <property type="term" value="C:cytosol"/>
    <property type="evidence" value="ECO:0007669"/>
    <property type="project" value="TreeGrafter"/>
</dbReference>
<dbReference type="Pfam" id="PF00117">
    <property type="entry name" value="GATase"/>
    <property type="match status" value="1"/>
</dbReference>
<dbReference type="PANTHER" id="PTHR43418:SF4">
    <property type="entry name" value="MULTIFUNCTIONAL TRYPTOPHAN BIOSYNTHESIS PROTEIN"/>
    <property type="match status" value="1"/>
</dbReference>
<dbReference type="GO" id="GO:0000162">
    <property type="term" value="P:L-tryptophan biosynthetic process"/>
    <property type="evidence" value="ECO:0007669"/>
    <property type="project" value="UniProtKB-KW"/>
</dbReference>
<dbReference type="Gene3D" id="3.40.50.880">
    <property type="match status" value="1"/>
</dbReference>
<dbReference type="GeneID" id="33350704"/>
<dbReference type="EC" id="4.1.3.27" evidence="3"/>
<sequence>MVILIIDNYDSFTYNIVQYVGDLGFISKVVRNDFFTIKQVKKLSPSHIIISPGPGLPHTAGISLHIIKHFAKNIPILGVCLGHQSIGLIYGANITHSSSPVHGKTSLIYHNRQGLFSNINKPFFATRYHSLIISHYNLPEQLKITAWTDNGVIMACEHKVYPLLKGIQFHPESLWTVQGKKILQNFLS</sequence>
<dbReference type="RefSeq" id="YP_009390023.1">
    <property type="nucleotide sequence ID" value="NC_035231.1"/>
</dbReference>
<keyword evidence="6" id="KW-0315">Glutamine amidotransferase</keyword>
<dbReference type="EMBL" id="KY033529">
    <property type="protein sequence ID" value="ART65391.1"/>
    <property type="molecule type" value="Genomic_DNA"/>
</dbReference>
<evidence type="ECO:0000256" key="6">
    <source>
        <dbReference type="ARBA" id="ARBA00022962"/>
    </source>
</evidence>
<dbReference type="PANTHER" id="PTHR43418">
    <property type="entry name" value="MULTIFUNCTIONAL TRYPTOPHAN BIOSYNTHESIS PROTEIN-RELATED"/>
    <property type="match status" value="1"/>
</dbReference>
<dbReference type="PROSITE" id="PS51273">
    <property type="entry name" value="GATASE_TYPE_1"/>
    <property type="match status" value="1"/>
</dbReference>